<protein>
    <submittedName>
        <fullName evidence="4">Uu.00g009940.m01.CDS01</fullName>
    </submittedName>
</protein>
<dbReference type="PROSITE" id="PS51471">
    <property type="entry name" value="FE2OG_OXY"/>
    <property type="match status" value="1"/>
</dbReference>
<keyword evidence="1" id="KW-0560">Oxidoreductase</keyword>
<gene>
    <name evidence="4" type="ORF">KHLLAP_LOCUS13343</name>
</gene>
<dbReference type="GO" id="GO:0046872">
    <property type="term" value="F:metal ion binding"/>
    <property type="evidence" value="ECO:0007669"/>
    <property type="project" value="UniProtKB-KW"/>
</dbReference>
<keyword evidence="1" id="KW-0479">Metal-binding</keyword>
<dbReference type="AlphaFoldDB" id="A0AAI8YQ16"/>
<evidence type="ECO:0000256" key="1">
    <source>
        <dbReference type="RuleBase" id="RU003682"/>
    </source>
</evidence>
<dbReference type="EMBL" id="CAUWAG010000020">
    <property type="protein sequence ID" value="CAJ2512875.1"/>
    <property type="molecule type" value="Genomic_DNA"/>
</dbReference>
<accession>A0AAI8YQ16</accession>
<evidence type="ECO:0000313" key="5">
    <source>
        <dbReference type="Proteomes" id="UP001295740"/>
    </source>
</evidence>
<dbReference type="Pfam" id="PF13640">
    <property type="entry name" value="2OG-FeII_Oxy_3"/>
    <property type="match status" value="1"/>
</dbReference>
<evidence type="ECO:0000259" key="3">
    <source>
        <dbReference type="PROSITE" id="PS51471"/>
    </source>
</evidence>
<dbReference type="Proteomes" id="UP001295740">
    <property type="component" value="Unassembled WGS sequence"/>
</dbReference>
<dbReference type="PANTHER" id="PTHR33099">
    <property type="entry name" value="FE2OG DIOXYGENASE DOMAIN-CONTAINING PROTEIN"/>
    <property type="match status" value="1"/>
</dbReference>
<dbReference type="PANTHER" id="PTHR33099:SF7">
    <property type="entry name" value="MYND-TYPE DOMAIN-CONTAINING PROTEIN"/>
    <property type="match status" value="1"/>
</dbReference>
<organism evidence="4 5">
    <name type="scientific">Anthostomella pinea</name>
    <dbReference type="NCBI Taxonomy" id="933095"/>
    <lineage>
        <taxon>Eukaryota</taxon>
        <taxon>Fungi</taxon>
        <taxon>Dikarya</taxon>
        <taxon>Ascomycota</taxon>
        <taxon>Pezizomycotina</taxon>
        <taxon>Sordariomycetes</taxon>
        <taxon>Xylariomycetidae</taxon>
        <taxon>Xylariales</taxon>
        <taxon>Xylariaceae</taxon>
        <taxon>Anthostomella</taxon>
    </lineage>
</organism>
<feature type="compositionally biased region" description="Basic and acidic residues" evidence="2">
    <location>
        <begin position="14"/>
        <end position="30"/>
    </location>
</feature>
<comment type="similarity">
    <text evidence="1">Belongs to the iron/ascorbate-dependent oxidoreductase family.</text>
</comment>
<feature type="compositionally biased region" description="Acidic residues" evidence="2">
    <location>
        <begin position="1"/>
        <end position="13"/>
    </location>
</feature>
<sequence>MEDSDSEAYDYDENDHCDNYDHYDGYDDLKPQPSDCEDSGSEASDHGMPLGQGHGPLHDLGLLLGQAPTERVEFSFGGEIDFLPAAPGLSIDGLGHIALPVVEDAQAEAIMRVCEQSPFGHGLETRTDTSVRNSWELDPAKVSIHNPAWGAGIDIAAMMIADKLGVPNVPISLHLYKFLLYKEGGHFAKHRDTKEDDMFATLVVQLPSEHQGGELVVYRDDAAEPVRHDFGQAAGKSAYACHYAVHYADAEHAVTPITRGYRLALVYSICWPRSSAQPAETRDINKQLKTDMAETLTAVARTGRSFHLFFDHAYTTKTIEALGIAGLKGIDRSRMAVLSEINAAAPGDARFAFFIAEAEMHANFYGTAGWL</sequence>
<evidence type="ECO:0000313" key="4">
    <source>
        <dbReference type="EMBL" id="CAJ2512875.1"/>
    </source>
</evidence>
<dbReference type="InterPro" id="IPR044862">
    <property type="entry name" value="Pro_4_hyd_alph_FE2OG_OXY"/>
</dbReference>
<name>A0AAI8YQ16_9PEZI</name>
<feature type="domain" description="Fe2OG dioxygenase" evidence="3">
    <location>
        <begin position="166"/>
        <end position="274"/>
    </location>
</feature>
<keyword evidence="1" id="KW-0408">Iron</keyword>
<dbReference type="GO" id="GO:0016491">
    <property type="term" value="F:oxidoreductase activity"/>
    <property type="evidence" value="ECO:0007669"/>
    <property type="project" value="UniProtKB-KW"/>
</dbReference>
<reference evidence="4" key="1">
    <citation type="submission" date="2023-10" db="EMBL/GenBank/DDBJ databases">
        <authorList>
            <person name="Hackl T."/>
        </authorList>
    </citation>
    <scope>NUCLEOTIDE SEQUENCE</scope>
</reference>
<dbReference type="InterPro" id="IPR005123">
    <property type="entry name" value="Oxoglu/Fe-dep_dioxygenase_dom"/>
</dbReference>
<comment type="caution">
    <text evidence="4">The sequence shown here is derived from an EMBL/GenBank/DDBJ whole genome shotgun (WGS) entry which is preliminary data.</text>
</comment>
<proteinExistence type="inferred from homology"/>
<feature type="region of interest" description="Disordered" evidence="2">
    <location>
        <begin position="1"/>
        <end position="54"/>
    </location>
</feature>
<evidence type="ECO:0000256" key="2">
    <source>
        <dbReference type="SAM" id="MobiDB-lite"/>
    </source>
</evidence>
<dbReference type="Gene3D" id="2.60.120.620">
    <property type="entry name" value="q2cbj1_9rhob like domain"/>
    <property type="match status" value="1"/>
</dbReference>
<keyword evidence="5" id="KW-1185">Reference proteome</keyword>